<dbReference type="EMBL" id="VSSQ01000137">
    <property type="protein sequence ID" value="MPL80418.1"/>
    <property type="molecule type" value="Genomic_DNA"/>
</dbReference>
<dbReference type="GO" id="GO:0003677">
    <property type="term" value="F:DNA binding"/>
    <property type="evidence" value="ECO:0007669"/>
    <property type="project" value="InterPro"/>
</dbReference>
<name>A0A644UMY2_9ZZZZ</name>
<dbReference type="GO" id="GO:0009307">
    <property type="term" value="P:DNA restriction-modification system"/>
    <property type="evidence" value="ECO:0007669"/>
    <property type="project" value="InterPro"/>
</dbReference>
<dbReference type="SUPFAM" id="SSF52980">
    <property type="entry name" value="Restriction endonuclease-like"/>
    <property type="match status" value="1"/>
</dbReference>
<dbReference type="Gene3D" id="3.40.1350.10">
    <property type="match status" value="1"/>
</dbReference>
<gene>
    <name evidence="4" type="primary">mrr_3</name>
    <name evidence="4" type="ORF">SDC9_26317</name>
</gene>
<dbReference type="InterPro" id="IPR002328">
    <property type="entry name" value="ADH_Zn_CS"/>
</dbReference>
<dbReference type="InterPro" id="IPR007560">
    <property type="entry name" value="Restrct_endonuc_IV_Mrr"/>
</dbReference>
<dbReference type="GO" id="GO:0016491">
    <property type="term" value="F:oxidoreductase activity"/>
    <property type="evidence" value="ECO:0007669"/>
    <property type="project" value="InterPro"/>
</dbReference>
<dbReference type="PANTHER" id="PTHR30015:SF7">
    <property type="entry name" value="TYPE IV METHYL-DIRECTED RESTRICTION ENZYME ECOKMRR"/>
    <property type="match status" value="1"/>
</dbReference>
<evidence type="ECO:0000259" key="2">
    <source>
        <dbReference type="Pfam" id="PF04471"/>
    </source>
</evidence>
<protein>
    <submittedName>
        <fullName evidence="4">Mrr restriction system protein</fullName>
    </submittedName>
</protein>
<feature type="region of interest" description="Disordered" evidence="1">
    <location>
        <begin position="114"/>
        <end position="141"/>
    </location>
</feature>
<sequence length="309" mass="34133">MAIPDFQSFMLPVLRLAANGSLRTAEAIAQVSDAFNLSVADRQEMLASGRQTRVANRIYWAFVHLTKAGLLRREARGVYDITAEGQQALQEDPQRIDINFLMARSENFRQFRSASNAPATDNETSGQQPPSTSEEETPEERVEAAFAELNGALRSDLQERLQAMHDADFERLIVKLMLGLGYGAGGLGKRTGGTGDGAIDGIITEDVLGLDVIFLQAKRYGQDSPVGPDKIREFAGAMDAHGITKGVFVTTSRYTKAAREYSERSHKRLRLIDGHELAGLMVQHGIGVRSYRTLELKRLDVDFFEELGE</sequence>
<evidence type="ECO:0000259" key="3">
    <source>
        <dbReference type="Pfam" id="PF14338"/>
    </source>
</evidence>
<feature type="compositionally biased region" description="Polar residues" evidence="1">
    <location>
        <begin position="114"/>
        <end position="128"/>
    </location>
</feature>
<accession>A0A644UMY2</accession>
<dbReference type="InterPro" id="IPR025745">
    <property type="entry name" value="Mrr-like_N_dom"/>
</dbReference>
<evidence type="ECO:0000256" key="1">
    <source>
        <dbReference type="SAM" id="MobiDB-lite"/>
    </source>
</evidence>
<feature type="domain" description="Restriction endonuclease type IV Mrr" evidence="2">
    <location>
        <begin position="161"/>
        <end position="281"/>
    </location>
</feature>
<evidence type="ECO:0000313" key="4">
    <source>
        <dbReference type="EMBL" id="MPL80418.1"/>
    </source>
</evidence>
<dbReference type="GO" id="GO:0008270">
    <property type="term" value="F:zinc ion binding"/>
    <property type="evidence" value="ECO:0007669"/>
    <property type="project" value="InterPro"/>
</dbReference>
<dbReference type="InterPro" id="IPR011335">
    <property type="entry name" value="Restrct_endonuc-II-like"/>
</dbReference>
<dbReference type="Pfam" id="PF14338">
    <property type="entry name" value="Mrr_N"/>
    <property type="match status" value="1"/>
</dbReference>
<dbReference type="InterPro" id="IPR052906">
    <property type="entry name" value="Type_IV_Methyl-Rstrct_Enzyme"/>
</dbReference>
<dbReference type="Pfam" id="PF04471">
    <property type="entry name" value="Mrr_cat"/>
    <property type="match status" value="1"/>
</dbReference>
<reference evidence="4" key="1">
    <citation type="submission" date="2019-08" db="EMBL/GenBank/DDBJ databases">
        <authorList>
            <person name="Kucharzyk K."/>
            <person name="Murdoch R.W."/>
            <person name="Higgins S."/>
            <person name="Loffler F."/>
        </authorList>
    </citation>
    <scope>NUCLEOTIDE SEQUENCE</scope>
</reference>
<dbReference type="InterPro" id="IPR011856">
    <property type="entry name" value="tRNA_endonuc-like_dom_sf"/>
</dbReference>
<dbReference type="PANTHER" id="PTHR30015">
    <property type="entry name" value="MRR RESTRICTION SYSTEM PROTEIN"/>
    <property type="match status" value="1"/>
</dbReference>
<dbReference type="GO" id="GO:0015666">
    <property type="term" value="F:restriction endodeoxyribonuclease activity"/>
    <property type="evidence" value="ECO:0007669"/>
    <property type="project" value="TreeGrafter"/>
</dbReference>
<dbReference type="PROSITE" id="PS00059">
    <property type="entry name" value="ADH_ZINC"/>
    <property type="match status" value="1"/>
</dbReference>
<feature type="domain" description="Restriction system protein Mrr-like N-terminal" evidence="3">
    <location>
        <begin position="6"/>
        <end position="90"/>
    </location>
</feature>
<comment type="caution">
    <text evidence="4">The sequence shown here is derived from an EMBL/GenBank/DDBJ whole genome shotgun (WGS) entry which is preliminary data.</text>
</comment>
<dbReference type="AlphaFoldDB" id="A0A644UMY2"/>
<proteinExistence type="predicted"/>
<organism evidence="4">
    <name type="scientific">bioreactor metagenome</name>
    <dbReference type="NCBI Taxonomy" id="1076179"/>
    <lineage>
        <taxon>unclassified sequences</taxon>
        <taxon>metagenomes</taxon>
        <taxon>ecological metagenomes</taxon>
    </lineage>
</organism>